<feature type="chain" id="PRO_5002782485" evidence="1">
    <location>
        <begin position="22"/>
        <end position="136"/>
    </location>
</feature>
<proteinExistence type="predicted"/>
<evidence type="ECO:0000313" key="2">
    <source>
        <dbReference type="EMBL" id="EDU47396.1"/>
    </source>
</evidence>
<accession>B2W4D9</accession>
<dbReference type="HOGENOM" id="CLU_1876502_0_0_1"/>
<name>B2W4D9_PYRTR</name>
<sequence length="136" mass="14775">MVSKVVARKLLTFLVRISVSALRTAILVCTGVPSQGYRGAKSGWCEENGGNMYCVVPYVGTQQAYVSDCNSGGELVGSPLRPEKAIAGIFAVFAAKVAAPMVPEKGVWTAMVEYTIDRVVYIAWDHCQQPYRARRA</sequence>
<evidence type="ECO:0000313" key="3">
    <source>
        <dbReference type="Proteomes" id="UP000001471"/>
    </source>
</evidence>
<keyword evidence="1" id="KW-0732">Signal</keyword>
<organism evidence="2 3">
    <name type="scientific">Pyrenophora tritici-repentis (strain Pt-1C-BFP)</name>
    <name type="common">Wheat tan spot fungus</name>
    <name type="synonym">Drechslera tritici-repentis</name>
    <dbReference type="NCBI Taxonomy" id="426418"/>
    <lineage>
        <taxon>Eukaryota</taxon>
        <taxon>Fungi</taxon>
        <taxon>Dikarya</taxon>
        <taxon>Ascomycota</taxon>
        <taxon>Pezizomycotina</taxon>
        <taxon>Dothideomycetes</taxon>
        <taxon>Pleosporomycetidae</taxon>
        <taxon>Pleosporales</taxon>
        <taxon>Pleosporineae</taxon>
        <taxon>Pleosporaceae</taxon>
        <taxon>Pyrenophora</taxon>
    </lineage>
</organism>
<protein>
    <submittedName>
        <fullName evidence="2">Uncharacterized protein</fullName>
    </submittedName>
</protein>
<feature type="signal peptide" evidence="1">
    <location>
        <begin position="1"/>
        <end position="21"/>
    </location>
</feature>
<dbReference type="AlphaFoldDB" id="B2W4D9"/>
<dbReference type="InParanoid" id="B2W4D9"/>
<dbReference type="EMBL" id="DS231618">
    <property type="protein sequence ID" value="EDU47396.1"/>
    <property type="molecule type" value="Genomic_DNA"/>
</dbReference>
<evidence type="ECO:0000256" key="1">
    <source>
        <dbReference type="SAM" id="SignalP"/>
    </source>
</evidence>
<dbReference type="Proteomes" id="UP000001471">
    <property type="component" value="Unassembled WGS sequence"/>
</dbReference>
<reference evidence="3" key="1">
    <citation type="journal article" date="2013" name="G3 (Bethesda)">
        <title>Comparative genomics of a plant-pathogenic fungus, Pyrenophora tritici-repentis, reveals transduplication and the impact of repeat elements on pathogenicity and population divergence.</title>
        <authorList>
            <person name="Manning V.A."/>
            <person name="Pandelova I."/>
            <person name="Dhillon B."/>
            <person name="Wilhelm L.J."/>
            <person name="Goodwin S.B."/>
            <person name="Berlin A.M."/>
            <person name="Figueroa M."/>
            <person name="Freitag M."/>
            <person name="Hane J.K."/>
            <person name="Henrissat B."/>
            <person name="Holman W.H."/>
            <person name="Kodira C.D."/>
            <person name="Martin J."/>
            <person name="Oliver R.P."/>
            <person name="Robbertse B."/>
            <person name="Schackwitz W."/>
            <person name="Schwartz D.C."/>
            <person name="Spatafora J.W."/>
            <person name="Turgeon B.G."/>
            <person name="Yandava C."/>
            <person name="Young S."/>
            <person name="Zhou S."/>
            <person name="Zeng Q."/>
            <person name="Grigoriev I.V."/>
            <person name="Ma L.-J."/>
            <person name="Ciuffetti L.M."/>
        </authorList>
    </citation>
    <scope>NUCLEOTIDE SEQUENCE [LARGE SCALE GENOMIC DNA]</scope>
    <source>
        <strain evidence="3">Pt-1C-BFP</strain>
    </source>
</reference>
<gene>
    <name evidence="2" type="ORF">PTRG_04489</name>
</gene>